<evidence type="ECO:0000313" key="1">
    <source>
        <dbReference type="EMBL" id="KAJ8643793.1"/>
    </source>
</evidence>
<sequence length="225" mass="25125">MRLMYVDVKEKNILGPFKVRSKCGVVSEVSIQSIVFQQDPHERFILPRQEAAVQNVTPRAKQMAVRLLMQVRVLFLGWFSNAGCEMVEKDIRCNGSIAQCHEEEELFMESEISRRFLAGTDKYITYPVLGPDKTGAGVGYKGDLANELIMVVVERKRQSRRGGSWSLGGDCRVDRGAAVWNEDREGLLPVGRGGWGETARGSPEEDSFPNASSLTAGWRLPFLIS</sequence>
<accession>A0ACC2MDW2</accession>
<evidence type="ECO:0000313" key="2">
    <source>
        <dbReference type="Proteomes" id="UP001234297"/>
    </source>
</evidence>
<name>A0ACC2MDW2_PERAE</name>
<gene>
    <name evidence="1" type="ORF">MRB53_005541</name>
</gene>
<reference evidence="1 2" key="1">
    <citation type="journal article" date="2022" name="Hortic Res">
        <title>A haplotype resolved chromosomal level avocado genome allows analysis of novel avocado genes.</title>
        <authorList>
            <person name="Nath O."/>
            <person name="Fletcher S.J."/>
            <person name="Hayward A."/>
            <person name="Shaw L.M."/>
            <person name="Masouleh A.K."/>
            <person name="Furtado A."/>
            <person name="Henry R.J."/>
            <person name="Mitter N."/>
        </authorList>
    </citation>
    <scope>NUCLEOTIDE SEQUENCE [LARGE SCALE GENOMIC DNA]</scope>
    <source>
        <strain evidence="2">cv. Hass</strain>
    </source>
</reference>
<dbReference type="Proteomes" id="UP001234297">
    <property type="component" value="Chromosome 2"/>
</dbReference>
<comment type="caution">
    <text evidence="1">The sequence shown here is derived from an EMBL/GenBank/DDBJ whole genome shotgun (WGS) entry which is preliminary data.</text>
</comment>
<keyword evidence="2" id="KW-1185">Reference proteome</keyword>
<protein>
    <submittedName>
        <fullName evidence="1">Uncharacterized protein</fullName>
    </submittedName>
</protein>
<dbReference type="EMBL" id="CM056810">
    <property type="protein sequence ID" value="KAJ8643793.1"/>
    <property type="molecule type" value="Genomic_DNA"/>
</dbReference>
<organism evidence="1 2">
    <name type="scientific">Persea americana</name>
    <name type="common">Avocado</name>
    <dbReference type="NCBI Taxonomy" id="3435"/>
    <lineage>
        <taxon>Eukaryota</taxon>
        <taxon>Viridiplantae</taxon>
        <taxon>Streptophyta</taxon>
        <taxon>Embryophyta</taxon>
        <taxon>Tracheophyta</taxon>
        <taxon>Spermatophyta</taxon>
        <taxon>Magnoliopsida</taxon>
        <taxon>Magnoliidae</taxon>
        <taxon>Laurales</taxon>
        <taxon>Lauraceae</taxon>
        <taxon>Persea</taxon>
    </lineage>
</organism>
<proteinExistence type="predicted"/>